<proteinExistence type="predicted"/>
<accession>A0ABD5Q8K4</accession>
<name>A0ABD5Q8K4_9EURY</name>
<evidence type="ECO:0000313" key="1">
    <source>
        <dbReference type="EMBL" id="MFC4826980.1"/>
    </source>
</evidence>
<dbReference type="Proteomes" id="UP001595945">
    <property type="component" value="Unassembled WGS sequence"/>
</dbReference>
<organism evidence="1 2">
    <name type="scientific">Halorussus aquaticus</name>
    <dbReference type="NCBI Taxonomy" id="2953748"/>
    <lineage>
        <taxon>Archaea</taxon>
        <taxon>Methanobacteriati</taxon>
        <taxon>Methanobacteriota</taxon>
        <taxon>Stenosarchaea group</taxon>
        <taxon>Halobacteria</taxon>
        <taxon>Halobacteriales</taxon>
        <taxon>Haladaptataceae</taxon>
        <taxon>Halorussus</taxon>
    </lineage>
</organism>
<evidence type="ECO:0000313" key="2">
    <source>
        <dbReference type="Proteomes" id="UP001595945"/>
    </source>
</evidence>
<evidence type="ECO:0008006" key="3">
    <source>
        <dbReference type="Google" id="ProtNLM"/>
    </source>
</evidence>
<gene>
    <name evidence="1" type="ORF">ACFO9K_22270</name>
</gene>
<keyword evidence="2" id="KW-1185">Reference proteome</keyword>
<protein>
    <recommendedName>
        <fullName evidence="3">Apea-like HEPN domain-containing protein</fullName>
    </recommendedName>
</protein>
<reference evidence="1 2" key="1">
    <citation type="journal article" date="2019" name="Int. J. Syst. Evol. Microbiol.">
        <title>The Global Catalogue of Microorganisms (GCM) 10K type strain sequencing project: providing services to taxonomists for standard genome sequencing and annotation.</title>
        <authorList>
            <consortium name="The Broad Institute Genomics Platform"/>
            <consortium name="The Broad Institute Genome Sequencing Center for Infectious Disease"/>
            <person name="Wu L."/>
            <person name="Ma J."/>
        </authorList>
    </citation>
    <scope>NUCLEOTIDE SEQUENCE [LARGE SCALE GENOMIC DNA]</scope>
    <source>
        <strain evidence="1 2">XZYJ18</strain>
    </source>
</reference>
<comment type="caution">
    <text evidence="1">The sequence shown here is derived from an EMBL/GenBank/DDBJ whole genome shotgun (WGS) entry which is preliminary data.</text>
</comment>
<dbReference type="RefSeq" id="WP_379793676.1">
    <property type="nucleotide sequence ID" value="NZ_JBHSHT010000004.1"/>
</dbReference>
<dbReference type="EMBL" id="JBHSHT010000004">
    <property type="protein sequence ID" value="MFC4826980.1"/>
    <property type="molecule type" value="Genomic_DNA"/>
</dbReference>
<sequence length="520" mass="59412">MEPKWFDEARPLVKKGVKAVIDEIKTETNIPTETFQQLSSGTLLPSTSSEQVSVPGNLLKDNDVFDNLYNGEFADAAEFIFENLQSPPEDETYSEGDRIESIERALFEFTGTVLNYEGEMQFDEATFEAAFNEQFEPRFTDRERTQFLLCLKNTNIGSDITIDLEPDLQGDPDFLGPYTIETLRIRPLDKLEETGITTFEFPQSDILDPASQLNAGQPNPALEIVLRRQRPYRCIAEEIEGNEVTPWQSPEFDLRPADFYPWQKLTELIRYIATTVRRCVRLQCPRSTVGFEKGYAVSPGWETYRGIASRVTFEIEFECPTSTTNALIAENRELEINRIWENHRNQLRPDDTEFHKPLSRFERMFSRDTQEDQLIDCVVGCETTLLTGGSPGGNQYRLGLRAASLLGESNSKGWSATKLAEFFRTMYELRSDVVHDDKELPTSPSSEEFIEVNGEKFSAQGFLTYARQLYSEVLLAYLQLVPSKYPSATEVTKKIDRFLLEQSSMVRESLLESSYTPPDE</sequence>
<dbReference type="AlphaFoldDB" id="A0ABD5Q8K4"/>